<accession>A0A2N3NJ89</accession>
<dbReference type="InParanoid" id="A0A2N3NJ89"/>
<dbReference type="PROSITE" id="PS51819">
    <property type="entry name" value="VOC"/>
    <property type="match status" value="1"/>
</dbReference>
<dbReference type="Pfam" id="PF00903">
    <property type="entry name" value="Glyoxalase"/>
    <property type="match status" value="1"/>
</dbReference>
<organism evidence="2 3">
    <name type="scientific">Lomentospora prolificans</name>
    <dbReference type="NCBI Taxonomy" id="41688"/>
    <lineage>
        <taxon>Eukaryota</taxon>
        <taxon>Fungi</taxon>
        <taxon>Dikarya</taxon>
        <taxon>Ascomycota</taxon>
        <taxon>Pezizomycotina</taxon>
        <taxon>Sordariomycetes</taxon>
        <taxon>Hypocreomycetidae</taxon>
        <taxon>Microascales</taxon>
        <taxon>Microascaceae</taxon>
        <taxon>Lomentospora</taxon>
    </lineage>
</organism>
<dbReference type="Proteomes" id="UP000233524">
    <property type="component" value="Unassembled WGS sequence"/>
</dbReference>
<protein>
    <recommendedName>
        <fullName evidence="1">VOC domain-containing protein</fullName>
    </recommendedName>
</protein>
<dbReference type="PANTHER" id="PTHR36503">
    <property type="entry name" value="BLR2520 PROTEIN"/>
    <property type="match status" value="1"/>
</dbReference>
<dbReference type="AlphaFoldDB" id="A0A2N3NJ89"/>
<evidence type="ECO:0000313" key="3">
    <source>
        <dbReference type="Proteomes" id="UP000233524"/>
    </source>
</evidence>
<sequence length="150" mass="16369">MSSGPSNPPTFFLNIYTNDLAAATTFYKALGFSHLTAWSDEKSGSFTLPAPNDKVALMLHTVPRFKEFIRPGSEVADAKKSAQALLSFSANSKEEVDEVQRKAVEAGGEKDPFVLEGHGEKHGMYSRSWTDLDGHIWEAVTMINNGQGCS</sequence>
<reference evidence="2 3" key="1">
    <citation type="journal article" date="2017" name="G3 (Bethesda)">
        <title>First Draft Genome Sequence of the Pathogenic Fungus Lomentospora prolificans (Formerly Scedosporium prolificans).</title>
        <authorList>
            <person name="Luo R."/>
            <person name="Zimin A."/>
            <person name="Workman R."/>
            <person name="Fan Y."/>
            <person name="Pertea G."/>
            <person name="Grossman N."/>
            <person name="Wear M.P."/>
            <person name="Jia B."/>
            <person name="Miller H."/>
            <person name="Casadevall A."/>
            <person name="Timp W."/>
            <person name="Zhang S.X."/>
            <person name="Salzberg S.L."/>
        </authorList>
    </citation>
    <scope>NUCLEOTIDE SEQUENCE [LARGE SCALE GENOMIC DNA]</scope>
    <source>
        <strain evidence="2 3">JHH-5317</strain>
    </source>
</reference>
<comment type="caution">
    <text evidence="2">The sequence shown here is derived from an EMBL/GenBank/DDBJ whole genome shotgun (WGS) entry which is preliminary data.</text>
</comment>
<name>A0A2N3NJ89_9PEZI</name>
<dbReference type="OrthoDB" id="4181370at2759"/>
<dbReference type="EMBL" id="NLAX01000003">
    <property type="protein sequence ID" value="PKS12484.1"/>
    <property type="molecule type" value="Genomic_DNA"/>
</dbReference>
<dbReference type="InterPro" id="IPR004360">
    <property type="entry name" value="Glyas_Fos-R_dOase_dom"/>
</dbReference>
<dbReference type="PANTHER" id="PTHR36503:SF2">
    <property type="entry name" value="BLR2408 PROTEIN"/>
    <property type="match status" value="1"/>
</dbReference>
<keyword evidence="3" id="KW-1185">Reference proteome</keyword>
<evidence type="ECO:0000259" key="1">
    <source>
        <dbReference type="PROSITE" id="PS51819"/>
    </source>
</evidence>
<evidence type="ECO:0000313" key="2">
    <source>
        <dbReference type="EMBL" id="PKS12484.1"/>
    </source>
</evidence>
<dbReference type="InterPro" id="IPR029068">
    <property type="entry name" value="Glyas_Bleomycin-R_OHBP_Dase"/>
</dbReference>
<dbReference type="SUPFAM" id="SSF54593">
    <property type="entry name" value="Glyoxalase/Bleomycin resistance protein/Dihydroxybiphenyl dioxygenase"/>
    <property type="match status" value="1"/>
</dbReference>
<dbReference type="Gene3D" id="3.10.180.10">
    <property type="entry name" value="2,3-Dihydroxybiphenyl 1,2-Dioxygenase, domain 1"/>
    <property type="match status" value="1"/>
</dbReference>
<dbReference type="InterPro" id="IPR037523">
    <property type="entry name" value="VOC_core"/>
</dbReference>
<feature type="domain" description="VOC" evidence="1">
    <location>
        <begin position="8"/>
        <end position="142"/>
    </location>
</feature>
<dbReference type="VEuPathDB" id="FungiDB:jhhlp_000690"/>
<proteinExistence type="predicted"/>
<gene>
    <name evidence="2" type="ORF">jhhlp_000690</name>
</gene>